<dbReference type="InterPro" id="IPR055462">
    <property type="entry name" value="DUF7034"/>
</dbReference>
<feature type="transmembrane region" description="Helical" evidence="2">
    <location>
        <begin position="1366"/>
        <end position="1389"/>
    </location>
</feature>
<feature type="domain" description="DUF7949" evidence="6">
    <location>
        <begin position="1066"/>
        <end position="1099"/>
    </location>
</feature>
<evidence type="ECO:0000259" key="6">
    <source>
        <dbReference type="Pfam" id="PF25820"/>
    </source>
</evidence>
<keyword evidence="2" id="KW-0472">Membrane</keyword>
<feature type="domain" description="ComC supersandwich" evidence="3">
    <location>
        <begin position="1117"/>
        <end position="1339"/>
    </location>
</feature>
<dbReference type="PANTHER" id="PTHR31378:SF17">
    <property type="match status" value="1"/>
</dbReference>
<accession>A0A8J4PL73</accession>
<evidence type="ECO:0000256" key="2">
    <source>
        <dbReference type="SAM" id="Phobius"/>
    </source>
</evidence>
<feature type="compositionally biased region" description="Low complexity" evidence="1">
    <location>
        <begin position="1009"/>
        <end position="1065"/>
    </location>
</feature>
<dbReference type="InterPro" id="IPR057709">
    <property type="entry name" value="DUF7949"/>
</dbReference>
<dbReference type="EMBL" id="AJWJ01000562">
    <property type="protein sequence ID" value="KAF2069985.1"/>
    <property type="molecule type" value="Genomic_DNA"/>
</dbReference>
<evidence type="ECO:0000313" key="8">
    <source>
        <dbReference type="Proteomes" id="UP000695562"/>
    </source>
</evidence>
<sequence>MINNTSNTITSIWVTTQTFIIEIPPNELILKGVYIFKDVCEYNIDFSFDQTISATVGTTYTSFGQTQEGRDLYTFKYSRPQGSGALDTEVTLLNGTVFQLNTQFEYTCIPVPFPLELVDDIDKKIMIFDDISTVASVIEFKNNVSNSLLPISISCTVSCTTSQLSNSRQRYMLSFSPQNWKVVDYEKLNDITVSVIDSFNRESKFSYSLFLNSEPCTTVGGLSIIPKSASIPFSTPSLDHLYQFKVVNNICNNFYFFQVVGVSTGVFSKPVAGSSVNSTYMIAYNYRGTPMSSMGDTDINGYLITRDGSSLVSSFQMFVPSQPTIDFEIVSTDYYNSTNPDTPLVSCIGKYNSYVSPDSFQKVERFDFFSFSTRFEFPWGYSKGNIQSCDFSVSFPLNIWARDYYYIDINYSVTNAIIPRNHVDFYTPQLGTYSYKKLSTRLILVTMNITNQVSPFLMGHQDTDIFFSFANLVNGTLNEGTYQFVIDLSQQIFQSISLTNRAQMKNTVSPISPFTSFHYIPNLFDIKNFTNAQMQHQYADISGLSSPFQNKFYFNVTDPHPDAVFLFYYQTNVPFYLNAFPTYHDSLCYWTGDDSKHHYTCDFKVVPNLFTNTYQFYIYLFNENPSIVTSAEINLLFPNSTFNFESIDADEIPPMVSSIFIDNNVVDFTSGSFTEKTVTVQLNITDSVNGLKEGYVIFTSEYDAFGYNFSLNPSLSTNNDIYNPSFDLKLNLTNNCISQTYTITDILLIDKFDHKSTYQSHRLLSLAIEFVNPIYYIEPKASLQIICSTDYPDTIVPVLTNYQIKNVNPIDVGVWNRENVEVEFTVTDSESGIMVDYDHSPMVYLDDFHSIKRIKQRCELKSKTVTGSIVTSATFTCSAPVPHTFGAVNGIAVSLYGIMDNYMNFVGFSSLDLEKLFGHSIVQTQFTQTTPIITKGYAINEFEILLVGYNFYSGTDTIVEIQDMNGNFIQQTQTNYIENVVLSVTVPQTTMNTLTFRVTRFNQQSNEFSVKTSKAPPSSSSSSSDNEVSFGSSASASLSTSSERSESTQSSLSSHTVPSSPSPSLCQGEPVCGGPDRGVCTPSGCKCTYPAIGEDCSSVVIVVPVPNINYTSPSTEQTIDKTTIDGKPIKYSSLVSVYSIQEIDGLTNKVVKEDVFSQWILSDISTSTSPHHYLYQSNFTHNDPAISGASLTTSINVTIQWFTNSSEIQFGSKMLSINANSMKYNIQIDKYPFKSQLNILHIVMKAQLGSDQTADMCSDTRSGNTTDNNQYIQLQVNDHSLYGRFLKTAIIDGEETVISNKIDVDGQQQQSSSMSAATVSILVPYFRKIAVIDPDFSLLLDSKPALDQENSVCSSSTPSSLTKAQLAGIIIGSVGFVAVATTCIVYYFYKRKQGLKLAKKLSDLLGK</sequence>
<evidence type="ECO:0008006" key="9">
    <source>
        <dbReference type="Google" id="ProtNLM"/>
    </source>
</evidence>
<feature type="domain" description="DUF7035" evidence="5">
    <location>
        <begin position="649"/>
        <end position="787"/>
    </location>
</feature>
<dbReference type="Pfam" id="PF23034">
    <property type="entry name" value="DUF7035"/>
    <property type="match status" value="1"/>
</dbReference>
<feature type="domain" description="DUF7034" evidence="4">
    <location>
        <begin position="797"/>
        <end position="927"/>
    </location>
</feature>
<keyword evidence="2" id="KW-0812">Transmembrane</keyword>
<dbReference type="Proteomes" id="UP000695562">
    <property type="component" value="Unassembled WGS sequence"/>
</dbReference>
<protein>
    <recommendedName>
        <fullName evidence="9">EGF-like domain-containing protein</fullName>
    </recommendedName>
</protein>
<evidence type="ECO:0000259" key="5">
    <source>
        <dbReference type="Pfam" id="PF23034"/>
    </source>
</evidence>
<dbReference type="Pfam" id="PF22933">
    <property type="entry name" value="ComC_SSD"/>
    <property type="match status" value="1"/>
</dbReference>
<proteinExistence type="predicted"/>
<evidence type="ECO:0000259" key="3">
    <source>
        <dbReference type="Pfam" id="PF22933"/>
    </source>
</evidence>
<feature type="region of interest" description="Disordered" evidence="1">
    <location>
        <begin position="1007"/>
        <end position="1067"/>
    </location>
</feature>
<name>A0A8J4PL73_9MYCE</name>
<dbReference type="InterPro" id="IPR054484">
    <property type="entry name" value="ComC_SSD"/>
</dbReference>
<dbReference type="PANTHER" id="PTHR31378">
    <property type="entry name" value="EGF-LIKE DOMAIN-CONTAINING PROTEIN-RELATED-RELATED"/>
    <property type="match status" value="1"/>
</dbReference>
<evidence type="ECO:0000256" key="1">
    <source>
        <dbReference type="SAM" id="MobiDB-lite"/>
    </source>
</evidence>
<dbReference type="Pfam" id="PF23033">
    <property type="entry name" value="DUF7034"/>
    <property type="match status" value="1"/>
</dbReference>
<reference evidence="7" key="1">
    <citation type="submission" date="2020-01" db="EMBL/GenBank/DDBJ databases">
        <title>Development of genomics and gene disruption for Polysphondylium violaceum indicates a role for the polyketide synthase stlB in stalk morphogenesis.</title>
        <authorList>
            <person name="Narita B."/>
            <person name="Kawabe Y."/>
            <person name="Kin K."/>
            <person name="Saito T."/>
            <person name="Gibbs R."/>
            <person name="Kuspa A."/>
            <person name="Muzny D."/>
            <person name="Queller D."/>
            <person name="Richards S."/>
            <person name="Strassman J."/>
            <person name="Sucgang R."/>
            <person name="Worley K."/>
            <person name="Schaap P."/>
        </authorList>
    </citation>
    <scope>NUCLEOTIDE SEQUENCE</scope>
    <source>
        <strain evidence="7">QSvi11</strain>
    </source>
</reference>
<keyword evidence="2" id="KW-1133">Transmembrane helix</keyword>
<gene>
    <name evidence="7" type="ORF">CYY_008699</name>
</gene>
<organism evidence="7 8">
    <name type="scientific">Polysphondylium violaceum</name>
    <dbReference type="NCBI Taxonomy" id="133409"/>
    <lineage>
        <taxon>Eukaryota</taxon>
        <taxon>Amoebozoa</taxon>
        <taxon>Evosea</taxon>
        <taxon>Eumycetozoa</taxon>
        <taxon>Dictyostelia</taxon>
        <taxon>Dictyosteliales</taxon>
        <taxon>Dictyosteliaceae</taxon>
        <taxon>Polysphondylium</taxon>
    </lineage>
</organism>
<comment type="caution">
    <text evidence="7">The sequence shown here is derived from an EMBL/GenBank/DDBJ whole genome shotgun (WGS) entry which is preliminary data.</text>
</comment>
<keyword evidence="8" id="KW-1185">Reference proteome</keyword>
<evidence type="ECO:0000259" key="4">
    <source>
        <dbReference type="Pfam" id="PF23033"/>
    </source>
</evidence>
<evidence type="ECO:0000313" key="7">
    <source>
        <dbReference type="EMBL" id="KAF2069985.1"/>
    </source>
</evidence>
<dbReference type="Pfam" id="PF25820">
    <property type="entry name" value="DUF7949"/>
    <property type="match status" value="1"/>
</dbReference>
<dbReference type="InterPro" id="IPR055463">
    <property type="entry name" value="DUF7035"/>
</dbReference>